<protein>
    <submittedName>
        <fullName evidence="2">Uncharacterized protein</fullName>
    </submittedName>
</protein>
<keyword evidence="3" id="KW-1185">Reference proteome</keyword>
<accession>A0A2J6PYP6</accession>
<evidence type="ECO:0000313" key="3">
    <source>
        <dbReference type="Proteomes" id="UP000235672"/>
    </source>
</evidence>
<evidence type="ECO:0000256" key="1">
    <source>
        <dbReference type="SAM" id="MobiDB-lite"/>
    </source>
</evidence>
<dbReference type="Proteomes" id="UP000235672">
    <property type="component" value="Unassembled WGS sequence"/>
</dbReference>
<feature type="compositionally biased region" description="Basic and acidic residues" evidence="1">
    <location>
        <begin position="75"/>
        <end position="86"/>
    </location>
</feature>
<dbReference type="AlphaFoldDB" id="A0A2J6PYP6"/>
<reference evidence="2 3" key="1">
    <citation type="submission" date="2016-05" db="EMBL/GenBank/DDBJ databases">
        <title>A degradative enzymes factory behind the ericoid mycorrhizal symbiosis.</title>
        <authorList>
            <consortium name="DOE Joint Genome Institute"/>
            <person name="Martino E."/>
            <person name="Morin E."/>
            <person name="Grelet G."/>
            <person name="Kuo A."/>
            <person name="Kohler A."/>
            <person name="Daghino S."/>
            <person name="Barry K."/>
            <person name="Choi C."/>
            <person name="Cichocki N."/>
            <person name="Clum A."/>
            <person name="Copeland A."/>
            <person name="Hainaut M."/>
            <person name="Haridas S."/>
            <person name="Labutti K."/>
            <person name="Lindquist E."/>
            <person name="Lipzen A."/>
            <person name="Khouja H.-R."/>
            <person name="Murat C."/>
            <person name="Ohm R."/>
            <person name="Olson A."/>
            <person name="Spatafora J."/>
            <person name="Veneault-Fourrey C."/>
            <person name="Henrissat B."/>
            <person name="Grigoriev I."/>
            <person name="Martin F."/>
            <person name="Perotto S."/>
        </authorList>
    </citation>
    <scope>NUCLEOTIDE SEQUENCE [LARGE SCALE GENOMIC DNA]</scope>
    <source>
        <strain evidence="2 3">UAMH 7357</strain>
    </source>
</reference>
<sequence>MALGNVASTNCEVASSLVCCPHVAGSCPVPRCGLKCSQRTNKVGVGAFFLPLAKPLHHGTSHVIHTAIRSSGTETGKDKDPEKLRDADADADVDAADGATSCCQSCIDFNFLALTLERSNARLRPRQESIRRTTCQKEGWCSVVIGLHRKLA</sequence>
<gene>
    <name evidence="2" type="ORF">NA56DRAFT_214528</name>
</gene>
<organism evidence="2 3">
    <name type="scientific">Hyaloscypha hepaticicola</name>
    <dbReference type="NCBI Taxonomy" id="2082293"/>
    <lineage>
        <taxon>Eukaryota</taxon>
        <taxon>Fungi</taxon>
        <taxon>Dikarya</taxon>
        <taxon>Ascomycota</taxon>
        <taxon>Pezizomycotina</taxon>
        <taxon>Leotiomycetes</taxon>
        <taxon>Helotiales</taxon>
        <taxon>Hyaloscyphaceae</taxon>
        <taxon>Hyaloscypha</taxon>
    </lineage>
</organism>
<dbReference type="EMBL" id="KZ613491">
    <property type="protein sequence ID" value="PMD19084.1"/>
    <property type="molecule type" value="Genomic_DNA"/>
</dbReference>
<evidence type="ECO:0000313" key="2">
    <source>
        <dbReference type="EMBL" id="PMD19084.1"/>
    </source>
</evidence>
<name>A0A2J6PYP6_9HELO</name>
<feature type="region of interest" description="Disordered" evidence="1">
    <location>
        <begin position="67"/>
        <end position="86"/>
    </location>
</feature>
<proteinExistence type="predicted"/>